<organism evidence="4 5">
    <name type="scientific">Blepharisma stoltei</name>
    <dbReference type="NCBI Taxonomy" id="1481888"/>
    <lineage>
        <taxon>Eukaryota</taxon>
        <taxon>Sar</taxon>
        <taxon>Alveolata</taxon>
        <taxon>Ciliophora</taxon>
        <taxon>Postciliodesmatophora</taxon>
        <taxon>Heterotrichea</taxon>
        <taxon>Heterotrichida</taxon>
        <taxon>Blepharismidae</taxon>
        <taxon>Blepharisma</taxon>
    </lineage>
</organism>
<dbReference type="GO" id="GO:0016272">
    <property type="term" value="C:prefoldin complex"/>
    <property type="evidence" value="ECO:0007669"/>
    <property type="project" value="InterPro"/>
</dbReference>
<proteinExistence type="inferred from homology"/>
<sequence>MSEAEERRKLYQNARQEYSSLVGKITEIESERKEHVIVLETLKKIGPGRRCWKSVGETLVEKDSSETMTTLEQQMRNIDQILEVLSKKLKETEHQIKQMESEIN</sequence>
<dbReference type="InterPro" id="IPR009053">
    <property type="entry name" value="Prefoldin"/>
</dbReference>
<dbReference type="GO" id="GO:0006457">
    <property type="term" value="P:protein folding"/>
    <property type="evidence" value="ECO:0007669"/>
    <property type="project" value="InterPro"/>
</dbReference>
<dbReference type="InterPro" id="IPR002777">
    <property type="entry name" value="PFD_beta-like"/>
</dbReference>
<reference evidence="4" key="1">
    <citation type="submission" date="2021-09" db="EMBL/GenBank/DDBJ databases">
        <authorList>
            <consortium name="AG Swart"/>
            <person name="Singh M."/>
            <person name="Singh A."/>
            <person name="Seah K."/>
            <person name="Emmerich C."/>
        </authorList>
    </citation>
    <scope>NUCLEOTIDE SEQUENCE</scope>
    <source>
        <strain evidence="4">ATCC30299</strain>
    </source>
</reference>
<evidence type="ECO:0000256" key="1">
    <source>
        <dbReference type="ARBA" id="ARBA00008045"/>
    </source>
</evidence>
<keyword evidence="2" id="KW-0143">Chaperone</keyword>
<protein>
    <recommendedName>
        <fullName evidence="6">Prefoldin subunit 2</fullName>
    </recommendedName>
</protein>
<evidence type="ECO:0000256" key="2">
    <source>
        <dbReference type="ARBA" id="ARBA00023186"/>
    </source>
</evidence>
<accession>A0AAU9K689</accession>
<keyword evidence="5" id="KW-1185">Reference proteome</keyword>
<dbReference type="GO" id="GO:0051082">
    <property type="term" value="F:unfolded protein binding"/>
    <property type="evidence" value="ECO:0007669"/>
    <property type="project" value="InterPro"/>
</dbReference>
<comment type="caution">
    <text evidence="4">The sequence shown here is derived from an EMBL/GenBank/DDBJ whole genome shotgun (WGS) entry which is preliminary data.</text>
</comment>
<dbReference type="Pfam" id="PF01920">
    <property type="entry name" value="Prefoldin_2"/>
    <property type="match status" value="1"/>
</dbReference>
<dbReference type="AlphaFoldDB" id="A0AAU9K689"/>
<gene>
    <name evidence="4" type="ORF">BSTOLATCC_MIC58338</name>
</gene>
<name>A0AAU9K689_9CILI</name>
<evidence type="ECO:0000313" key="4">
    <source>
        <dbReference type="EMBL" id="CAG9333527.1"/>
    </source>
</evidence>
<feature type="coiled-coil region" evidence="3">
    <location>
        <begin position="68"/>
        <end position="102"/>
    </location>
</feature>
<evidence type="ECO:0000313" key="5">
    <source>
        <dbReference type="Proteomes" id="UP001162131"/>
    </source>
</evidence>
<feature type="coiled-coil region" evidence="3">
    <location>
        <begin position="1"/>
        <end position="31"/>
    </location>
</feature>
<evidence type="ECO:0000256" key="3">
    <source>
        <dbReference type="SAM" id="Coils"/>
    </source>
</evidence>
<keyword evidence="3" id="KW-0175">Coiled coil</keyword>
<dbReference type="Gene3D" id="1.10.287.370">
    <property type="match status" value="1"/>
</dbReference>
<dbReference type="SUPFAM" id="SSF46579">
    <property type="entry name" value="Prefoldin"/>
    <property type="match status" value="1"/>
</dbReference>
<dbReference type="PANTHER" id="PTHR13303">
    <property type="entry name" value="PREFOLDIN SUBUNIT 2"/>
    <property type="match status" value="1"/>
</dbReference>
<comment type="similarity">
    <text evidence="1">Belongs to the prefoldin subunit beta family.</text>
</comment>
<dbReference type="EMBL" id="CAJZBQ010000056">
    <property type="protein sequence ID" value="CAG9333527.1"/>
    <property type="molecule type" value="Genomic_DNA"/>
</dbReference>
<dbReference type="InterPro" id="IPR027235">
    <property type="entry name" value="PFD2"/>
</dbReference>
<evidence type="ECO:0008006" key="6">
    <source>
        <dbReference type="Google" id="ProtNLM"/>
    </source>
</evidence>
<dbReference type="Proteomes" id="UP001162131">
    <property type="component" value="Unassembled WGS sequence"/>
</dbReference>